<evidence type="ECO:0000313" key="1">
    <source>
        <dbReference type="EMBL" id="KAH3889224.1"/>
    </source>
</evidence>
<evidence type="ECO:0000313" key="2">
    <source>
        <dbReference type="Proteomes" id="UP000828390"/>
    </source>
</evidence>
<name>A0A9D4N8N5_DREPO</name>
<reference evidence="1" key="2">
    <citation type="submission" date="2020-11" db="EMBL/GenBank/DDBJ databases">
        <authorList>
            <person name="McCartney M.A."/>
            <person name="Auch B."/>
            <person name="Kono T."/>
            <person name="Mallez S."/>
            <person name="Becker A."/>
            <person name="Gohl D.M."/>
            <person name="Silverstein K.A.T."/>
            <person name="Koren S."/>
            <person name="Bechman K.B."/>
            <person name="Herman A."/>
            <person name="Abrahante J.E."/>
            <person name="Garbe J."/>
        </authorList>
    </citation>
    <scope>NUCLEOTIDE SEQUENCE</scope>
    <source>
        <strain evidence="1">Duluth1</strain>
        <tissue evidence="1">Whole animal</tissue>
    </source>
</reference>
<dbReference type="Proteomes" id="UP000828390">
    <property type="component" value="Unassembled WGS sequence"/>
</dbReference>
<keyword evidence="2" id="KW-1185">Reference proteome</keyword>
<reference evidence="1" key="1">
    <citation type="journal article" date="2019" name="bioRxiv">
        <title>The Genome of the Zebra Mussel, Dreissena polymorpha: A Resource for Invasive Species Research.</title>
        <authorList>
            <person name="McCartney M.A."/>
            <person name="Auch B."/>
            <person name="Kono T."/>
            <person name="Mallez S."/>
            <person name="Zhang Y."/>
            <person name="Obille A."/>
            <person name="Becker A."/>
            <person name="Abrahante J.E."/>
            <person name="Garbe J."/>
            <person name="Badalamenti J.P."/>
            <person name="Herman A."/>
            <person name="Mangelson H."/>
            <person name="Liachko I."/>
            <person name="Sullivan S."/>
            <person name="Sone E.D."/>
            <person name="Koren S."/>
            <person name="Silverstein K.A.T."/>
            <person name="Beckman K.B."/>
            <person name="Gohl D.M."/>
        </authorList>
    </citation>
    <scope>NUCLEOTIDE SEQUENCE</scope>
    <source>
        <strain evidence="1">Duluth1</strain>
        <tissue evidence="1">Whole animal</tissue>
    </source>
</reference>
<proteinExistence type="predicted"/>
<dbReference type="EMBL" id="JAIWYP010000001">
    <property type="protein sequence ID" value="KAH3889224.1"/>
    <property type="molecule type" value="Genomic_DNA"/>
</dbReference>
<organism evidence="1 2">
    <name type="scientific">Dreissena polymorpha</name>
    <name type="common">Zebra mussel</name>
    <name type="synonym">Mytilus polymorpha</name>
    <dbReference type="NCBI Taxonomy" id="45954"/>
    <lineage>
        <taxon>Eukaryota</taxon>
        <taxon>Metazoa</taxon>
        <taxon>Spiralia</taxon>
        <taxon>Lophotrochozoa</taxon>
        <taxon>Mollusca</taxon>
        <taxon>Bivalvia</taxon>
        <taxon>Autobranchia</taxon>
        <taxon>Heteroconchia</taxon>
        <taxon>Euheterodonta</taxon>
        <taxon>Imparidentia</taxon>
        <taxon>Neoheterodontei</taxon>
        <taxon>Myida</taxon>
        <taxon>Dreissenoidea</taxon>
        <taxon>Dreissenidae</taxon>
        <taxon>Dreissena</taxon>
    </lineage>
</organism>
<comment type="caution">
    <text evidence="1">The sequence shown here is derived from an EMBL/GenBank/DDBJ whole genome shotgun (WGS) entry which is preliminary data.</text>
</comment>
<gene>
    <name evidence="1" type="ORF">DPMN_013275</name>
</gene>
<accession>A0A9D4N8N5</accession>
<dbReference type="AlphaFoldDB" id="A0A9D4N8N5"/>
<protein>
    <submittedName>
        <fullName evidence="1">Uncharacterized protein</fullName>
    </submittedName>
</protein>
<sequence>MPLLPAFEGEIGANGGYSIQAVLHWNYKSVSKGENSLWANLLKRGERKQFKHAFYANISV</sequence>